<reference evidence="1" key="1">
    <citation type="submission" date="2012-05" db="EMBL/GenBank/DDBJ databases">
        <authorList>
            <person name="Krishnakumar V."/>
            <person name="Cheung F."/>
            <person name="Xiao Y."/>
            <person name="Chan A."/>
            <person name="Moskal W.A."/>
            <person name="Town C.D."/>
        </authorList>
    </citation>
    <scope>NUCLEOTIDE SEQUENCE</scope>
</reference>
<evidence type="ECO:0000313" key="1">
    <source>
        <dbReference type="EMBL" id="AFK40273.1"/>
    </source>
</evidence>
<proteinExistence type="evidence at transcript level"/>
<sequence length="82" mass="10160">MFHRRSKRNPDITLLIINFNCFLSYHLEFFQRVRMLRILDISYMIKNLLLIDWFNCVFISRKRLSRTLLTLLPFVYDRVFVD</sequence>
<name>I3SJ31_MEDTR</name>
<dbReference type="AlphaFoldDB" id="I3SJ31"/>
<organism evidence="1">
    <name type="scientific">Medicago truncatula</name>
    <name type="common">Barrel medic</name>
    <name type="synonym">Medicago tribuloides</name>
    <dbReference type="NCBI Taxonomy" id="3880"/>
    <lineage>
        <taxon>Eukaryota</taxon>
        <taxon>Viridiplantae</taxon>
        <taxon>Streptophyta</taxon>
        <taxon>Embryophyta</taxon>
        <taxon>Tracheophyta</taxon>
        <taxon>Spermatophyta</taxon>
        <taxon>Magnoliopsida</taxon>
        <taxon>eudicotyledons</taxon>
        <taxon>Gunneridae</taxon>
        <taxon>Pentapetalae</taxon>
        <taxon>rosids</taxon>
        <taxon>fabids</taxon>
        <taxon>Fabales</taxon>
        <taxon>Fabaceae</taxon>
        <taxon>Papilionoideae</taxon>
        <taxon>50 kb inversion clade</taxon>
        <taxon>NPAAA clade</taxon>
        <taxon>Hologalegina</taxon>
        <taxon>IRL clade</taxon>
        <taxon>Trifolieae</taxon>
        <taxon>Medicago</taxon>
    </lineage>
</organism>
<protein>
    <submittedName>
        <fullName evidence="1">Uncharacterized protein</fullName>
    </submittedName>
</protein>
<accession>I3SJ31</accession>
<dbReference type="EMBL" id="BT140478">
    <property type="protein sequence ID" value="AFK40273.1"/>
    <property type="molecule type" value="mRNA"/>
</dbReference>